<comment type="caution">
    <text evidence="1">The sequence shown here is derived from an EMBL/GenBank/DDBJ whole genome shotgun (WGS) entry which is preliminary data.</text>
</comment>
<dbReference type="EMBL" id="MHIA01000008">
    <property type="protein sequence ID" value="OGY42707.1"/>
    <property type="molecule type" value="Genomic_DNA"/>
</dbReference>
<evidence type="ECO:0000313" key="1">
    <source>
        <dbReference type="EMBL" id="OGY42707.1"/>
    </source>
</evidence>
<gene>
    <name evidence="1" type="ORF">A2Y67_01435</name>
</gene>
<protein>
    <submittedName>
        <fullName evidence="1">Uncharacterized protein</fullName>
    </submittedName>
</protein>
<evidence type="ECO:0000313" key="2">
    <source>
        <dbReference type="Proteomes" id="UP000176260"/>
    </source>
</evidence>
<proteinExistence type="predicted"/>
<name>A0A1G1XTS7_9BACT</name>
<accession>A0A1G1XTS7</accession>
<reference evidence="1 2" key="1">
    <citation type="journal article" date="2016" name="Nat. Commun.">
        <title>Thousands of microbial genomes shed light on interconnected biogeochemical processes in an aquifer system.</title>
        <authorList>
            <person name="Anantharaman K."/>
            <person name="Brown C.T."/>
            <person name="Hug L.A."/>
            <person name="Sharon I."/>
            <person name="Castelle C.J."/>
            <person name="Probst A.J."/>
            <person name="Thomas B.C."/>
            <person name="Singh A."/>
            <person name="Wilkins M.J."/>
            <person name="Karaoz U."/>
            <person name="Brodie E.L."/>
            <person name="Williams K.H."/>
            <person name="Hubbard S.S."/>
            <person name="Banfield J.F."/>
        </authorList>
    </citation>
    <scope>NUCLEOTIDE SEQUENCE [LARGE SCALE GENOMIC DNA]</scope>
</reference>
<organism evidence="1 2">
    <name type="scientific">Candidatus Buchananbacteria bacterium RBG_13_39_9</name>
    <dbReference type="NCBI Taxonomy" id="1797531"/>
    <lineage>
        <taxon>Bacteria</taxon>
        <taxon>Candidatus Buchananiibacteriota</taxon>
    </lineage>
</organism>
<sequence>MPAYFKKDKFVITSDGDVIDFAPEVIEAARKEVVERKGFYESHCLSLGDSCCFVCQMPGCPIADQG</sequence>
<dbReference type="Proteomes" id="UP000176260">
    <property type="component" value="Unassembled WGS sequence"/>
</dbReference>
<dbReference type="AlphaFoldDB" id="A0A1G1XTS7"/>